<evidence type="ECO:0000256" key="4">
    <source>
        <dbReference type="ARBA" id="ARBA00022792"/>
    </source>
</evidence>
<feature type="region of interest" description="Disordered" evidence="9">
    <location>
        <begin position="291"/>
        <end position="326"/>
    </location>
</feature>
<dbReference type="EMBL" id="ML739056">
    <property type="protein sequence ID" value="KAE8355255.1"/>
    <property type="molecule type" value="Genomic_DNA"/>
</dbReference>
<evidence type="ECO:0000256" key="3">
    <source>
        <dbReference type="ARBA" id="ARBA00010787"/>
    </source>
</evidence>
<keyword evidence="4 8" id="KW-0999">Mitochondrion inner membrane</keyword>
<comment type="function">
    <text evidence="1">Probable mitochondrial mRNA stabilization factor.</text>
</comment>
<dbReference type="GO" id="GO:0048255">
    <property type="term" value="P:mRNA stabilization"/>
    <property type="evidence" value="ECO:0007669"/>
    <property type="project" value="TreeGrafter"/>
</dbReference>
<dbReference type="OrthoDB" id="107372at2759"/>
<name>A0A5N6ZCC4_9EURO</name>
<feature type="compositionally biased region" description="Basic and acidic residues" evidence="9">
    <location>
        <begin position="294"/>
        <end position="313"/>
    </location>
</feature>
<dbReference type="PANTHER" id="PTHR28087:SF1">
    <property type="entry name" value="ATPASE SYNTHESIS PROTEIN 25, MITOCHONDRIAL"/>
    <property type="match status" value="1"/>
</dbReference>
<keyword evidence="7 8" id="KW-0472">Membrane</keyword>
<dbReference type="FunFam" id="3.30.460.10:FF:000044">
    <property type="entry name" value="ATPase synthesis protein 25, mitochondrial"/>
    <property type="match status" value="1"/>
</dbReference>
<evidence type="ECO:0000313" key="10">
    <source>
        <dbReference type="EMBL" id="KAE8355255.1"/>
    </source>
</evidence>
<evidence type="ECO:0000313" key="11">
    <source>
        <dbReference type="Proteomes" id="UP000327118"/>
    </source>
</evidence>
<dbReference type="Proteomes" id="UP000327118">
    <property type="component" value="Unassembled WGS sequence"/>
</dbReference>
<evidence type="ECO:0000256" key="2">
    <source>
        <dbReference type="ARBA" id="ARBA00004443"/>
    </source>
</evidence>
<sequence length="662" mass="74460">MNRTLLRGPWCRQEIVLSLRSITSASALRQSFPVPTVYKHSPRVFTAASYLASEQPLRPSPTEGREVSLDNGSSGPTHHIPWYLQEDMPVADSQISSRDQIPDLPEDPPAILSPFLDYVFKDLGLDNLKLIDLRGLETPPALGANVIMLIGTARSVKHLNVSADRLCRWLRSSYKLSPYADGLLGRNELKIKLRRKARRARLASRSGTMFDDKDDGITTGWICVNAGVVEESPVLEEDEGFEGFGKTVGGTRIVMQIFTEEKRAEVDLESLWQGALDRAERRRLKYSEVNSVEPPKEVRDSNSIDLSTSDRKSGKVSRPTVSLPAEPRRQFHSTRPINRFDSKENFYGAPELVASEPPSGHLTHEDVFSAGISADSLFQYLERLPSAAARHELGAGPEDRDSTLFLQIFYSRLSALSAEEAAIAQIRLFCMAISREHLAYSKEGLWRAFMRCNASAYHVSDDLGFQVVSAMLTELSADDHGSGPCLPDVDRELAVRVLEQLSLRGTNVLNMKVFNILHRATRTASPEVALRVSRIIKTLDLPFEPEHSRLLMVTLFQNHDYDGFWKMWRKLPLSNSPRTTADYQMLFRLHAELGDELRARDCLSTWVPMLNREETPIPLQGPLLQHVMECLVAADRDIKQRAANGSMSDLARIWNECQRSRL</sequence>
<dbReference type="InterPro" id="IPR043519">
    <property type="entry name" value="NT_sf"/>
</dbReference>
<evidence type="ECO:0000256" key="9">
    <source>
        <dbReference type="SAM" id="MobiDB-lite"/>
    </source>
</evidence>
<reference evidence="11" key="1">
    <citation type="submission" date="2019-04" db="EMBL/GenBank/DDBJ databases">
        <title>Friends and foes A comparative genomics studyof 23 Aspergillus species from section Flavi.</title>
        <authorList>
            <consortium name="DOE Joint Genome Institute"/>
            <person name="Kjaerbolling I."/>
            <person name="Vesth T."/>
            <person name="Frisvad J.C."/>
            <person name="Nybo J.L."/>
            <person name="Theobald S."/>
            <person name="Kildgaard S."/>
            <person name="Isbrandt T."/>
            <person name="Kuo A."/>
            <person name="Sato A."/>
            <person name="Lyhne E.K."/>
            <person name="Kogle M.E."/>
            <person name="Wiebenga A."/>
            <person name="Kun R.S."/>
            <person name="Lubbers R.J."/>
            <person name="Makela M.R."/>
            <person name="Barry K."/>
            <person name="Chovatia M."/>
            <person name="Clum A."/>
            <person name="Daum C."/>
            <person name="Haridas S."/>
            <person name="He G."/>
            <person name="LaButti K."/>
            <person name="Lipzen A."/>
            <person name="Mondo S."/>
            <person name="Riley R."/>
            <person name="Salamov A."/>
            <person name="Simmons B.A."/>
            <person name="Magnuson J.K."/>
            <person name="Henrissat B."/>
            <person name="Mortensen U.H."/>
            <person name="Larsen T.O."/>
            <person name="Devries R.P."/>
            <person name="Grigoriev I.V."/>
            <person name="Machida M."/>
            <person name="Baker S.E."/>
            <person name="Andersen M.R."/>
        </authorList>
    </citation>
    <scope>NUCLEOTIDE SEQUENCE [LARGE SCALE GENOMIC DNA]</scope>
    <source>
        <strain evidence="11">CBS 553.77</strain>
    </source>
</reference>
<comment type="function">
    <text evidence="8">Mitochondrial mRNA stabilization factor.</text>
</comment>
<keyword evidence="5 8" id="KW-0809">Transit peptide</keyword>
<dbReference type="PANTHER" id="PTHR28087">
    <property type="entry name" value="ATPASE SYNTHESIS PROTEIN 25, MITOCHONDRIAL"/>
    <property type="match status" value="1"/>
</dbReference>
<evidence type="ECO:0000256" key="5">
    <source>
        <dbReference type="ARBA" id="ARBA00022946"/>
    </source>
</evidence>
<dbReference type="Gene3D" id="3.30.460.10">
    <property type="entry name" value="Beta Polymerase, domain 2"/>
    <property type="match status" value="1"/>
</dbReference>
<comment type="similarity">
    <text evidence="3 8">Belongs to the ATP25 family.</text>
</comment>
<dbReference type="AlphaFoldDB" id="A0A5N6ZCC4"/>
<dbReference type="InterPro" id="IPR040152">
    <property type="entry name" value="Atp25"/>
</dbReference>
<accession>A0A5N6ZCC4</accession>
<evidence type="ECO:0000256" key="1">
    <source>
        <dbReference type="ARBA" id="ARBA00003470"/>
    </source>
</evidence>
<proteinExistence type="inferred from homology"/>
<evidence type="ECO:0000256" key="8">
    <source>
        <dbReference type="RuleBase" id="RU367062"/>
    </source>
</evidence>
<keyword evidence="11" id="KW-1185">Reference proteome</keyword>
<evidence type="ECO:0000256" key="7">
    <source>
        <dbReference type="ARBA" id="ARBA00023136"/>
    </source>
</evidence>
<comment type="subcellular location">
    <subcellularLocation>
        <location evidence="2 8">Mitochondrion inner membrane</location>
        <topology evidence="2 8">Peripheral membrane protein</topology>
        <orientation evidence="2 8">Matrix side</orientation>
    </subcellularLocation>
</comment>
<gene>
    <name evidence="10" type="ORF">BDV28DRAFT_129403</name>
</gene>
<evidence type="ECO:0000256" key="6">
    <source>
        <dbReference type="ARBA" id="ARBA00023128"/>
    </source>
</evidence>
<organism evidence="10 11">
    <name type="scientific">Aspergillus coremiiformis</name>
    <dbReference type="NCBI Taxonomy" id="138285"/>
    <lineage>
        <taxon>Eukaryota</taxon>
        <taxon>Fungi</taxon>
        <taxon>Dikarya</taxon>
        <taxon>Ascomycota</taxon>
        <taxon>Pezizomycotina</taxon>
        <taxon>Eurotiomycetes</taxon>
        <taxon>Eurotiomycetidae</taxon>
        <taxon>Eurotiales</taxon>
        <taxon>Aspergillaceae</taxon>
        <taxon>Aspergillus</taxon>
        <taxon>Aspergillus subgen. Circumdati</taxon>
    </lineage>
</organism>
<protein>
    <recommendedName>
        <fullName evidence="8">ATPase synthesis protein 25</fullName>
    </recommendedName>
</protein>
<keyword evidence="6 8" id="KW-0496">Mitochondrion</keyword>
<dbReference type="GO" id="GO:0140053">
    <property type="term" value="P:mitochondrial gene expression"/>
    <property type="evidence" value="ECO:0007669"/>
    <property type="project" value="UniProtKB-UniRule"/>
</dbReference>
<dbReference type="GO" id="GO:0005743">
    <property type="term" value="C:mitochondrial inner membrane"/>
    <property type="evidence" value="ECO:0007669"/>
    <property type="project" value="UniProtKB-SubCell"/>
</dbReference>